<organism evidence="13 14">
    <name type="scientific">Turnera subulata</name>
    <dbReference type="NCBI Taxonomy" id="218843"/>
    <lineage>
        <taxon>Eukaryota</taxon>
        <taxon>Viridiplantae</taxon>
        <taxon>Streptophyta</taxon>
        <taxon>Embryophyta</taxon>
        <taxon>Tracheophyta</taxon>
        <taxon>Spermatophyta</taxon>
        <taxon>Magnoliopsida</taxon>
        <taxon>eudicotyledons</taxon>
        <taxon>Gunneridae</taxon>
        <taxon>Pentapetalae</taxon>
        <taxon>rosids</taxon>
        <taxon>fabids</taxon>
        <taxon>Malpighiales</taxon>
        <taxon>Passifloraceae</taxon>
        <taxon>Turnera</taxon>
    </lineage>
</organism>
<feature type="binding site" description="axial binding residue" evidence="11">
    <location>
        <position position="458"/>
    </location>
    <ligand>
        <name>heme</name>
        <dbReference type="ChEBI" id="CHEBI:30413"/>
    </ligand>
    <ligandPart>
        <name>Fe</name>
        <dbReference type="ChEBI" id="CHEBI:18248"/>
    </ligandPart>
</feature>
<dbReference type="GO" id="GO:0005506">
    <property type="term" value="F:iron ion binding"/>
    <property type="evidence" value="ECO:0007669"/>
    <property type="project" value="InterPro"/>
</dbReference>
<evidence type="ECO:0000256" key="4">
    <source>
        <dbReference type="ARBA" id="ARBA00022692"/>
    </source>
</evidence>
<dbReference type="SUPFAM" id="SSF48264">
    <property type="entry name" value="Cytochrome P450"/>
    <property type="match status" value="1"/>
</dbReference>
<dbReference type="OrthoDB" id="1470350at2759"/>
<evidence type="ECO:0000256" key="3">
    <source>
        <dbReference type="ARBA" id="ARBA00022617"/>
    </source>
</evidence>
<dbReference type="AlphaFoldDB" id="A0A9Q0JHC8"/>
<keyword evidence="4" id="KW-0812">Transmembrane</keyword>
<keyword evidence="10" id="KW-0472">Membrane</keyword>
<dbReference type="PANTHER" id="PTHR24282:SF148">
    <property type="entry name" value="CYTOCHROME P450 72A15-LIKE"/>
    <property type="match status" value="1"/>
</dbReference>
<dbReference type="Proteomes" id="UP001141552">
    <property type="component" value="Unassembled WGS sequence"/>
</dbReference>
<evidence type="ECO:0000256" key="7">
    <source>
        <dbReference type="ARBA" id="ARBA00023002"/>
    </source>
</evidence>
<evidence type="ECO:0000256" key="11">
    <source>
        <dbReference type="PIRSR" id="PIRSR602401-1"/>
    </source>
</evidence>
<evidence type="ECO:0000256" key="10">
    <source>
        <dbReference type="ARBA" id="ARBA00023136"/>
    </source>
</evidence>
<dbReference type="GO" id="GO:0016020">
    <property type="term" value="C:membrane"/>
    <property type="evidence" value="ECO:0007669"/>
    <property type="project" value="UniProtKB-SubCell"/>
</dbReference>
<dbReference type="PRINTS" id="PR00463">
    <property type="entry name" value="EP450I"/>
</dbReference>
<name>A0A9Q0JHC8_9ROSI</name>
<dbReference type="GO" id="GO:0016705">
    <property type="term" value="F:oxidoreductase activity, acting on paired donors, with incorporation or reduction of molecular oxygen"/>
    <property type="evidence" value="ECO:0007669"/>
    <property type="project" value="InterPro"/>
</dbReference>
<comment type="subcellular location">
    <subcellularLocation>
        <location evidence="1">Membrane</location>
        <topology evidence="1">Single-pass membrane protein</topology>
    </subcellularLocation>
</comment>
<evidence type="ECO:0000256" key="9">
    <source>
        <dbReference type="ARBA" id="ARBA00023033"/>
    </source>
</evidence>
<sequence length="510" mass="58664">MEAFYKSFLLCSLVLILYALTRFAYTTWLRPKRLQKLLRQQGIKGRPYKFLLGDVKEMKKMSEKAMSKPITLDHQIIGRVMPFLHEMVQNYGKISLGWMKTTPMLVIADAELVRLVLTEKSGRIVKPPFNPLARLLHRGVASLEGEAWATRRRSITPAFQHEKLKAMIPQFSTSCQDLICRWKKLLNHQGSFELDVAPELQFLAGDVIARTAFGSSYEEGKKIFQLQKEQVNLVLEAFYSFYFPGLRFLPTKKNKRRYSIDTEIKTTLRNMIHMKEQALRNGDSDNTNDLLSLLLRSKAQADNELTIDDVIEECKLFYFAGQETTANLLTWTLVLLSMHPNWQEKAREEVLRICGKRIPDIDDINRLKIVSMVLNEVLRLYPPVVRLLRHTLKETNLQGMTIPAGVDLVLLFMSLHHDPNYWGDDAAEFRPERFAEGISKASNDQTAFYPFGWGPRICLGQNFAAIEAKMALAMILQNFWFELSPSYAHAPYTVMTLQPQHGAPIILHQL</sequence>
<comment type="caution">
    <text evidence="13">The sequence shown here is derived from an EMBL/GenBank/DDBJ whole genome shotgun (WGS) entry which is preliminary data.</text>
</comment>
<dbReference type="FunFam" id="1.10.630.10:FF:000029">
    <property type="entry name" value="Cytochrome P450 734A1"/>
    <property type="match status" value="1"/>
</dbReference>
<dbReference type="Pfam" id="PF00067">
    <property type="entry name" value="p450"/>
    <property type="match status" value="1"/>
</dbReference>
<evidence type="ECO:0000256" key="8">
    <source>
        <dbReference type="ARBA" id="ARBA00023004"/>
    </source>
</evidence>
<comment type="cofactor">
    <cofactor evidence="11">
        <name>heme</name>
        <dbReference type="ChEBI" id="CHEBI:30413"/>
    </cofactor>
</comment>
<keyword evidence="5 11" id="KW-0479">Metal-binding</keyword>
<dbReference type="PROSITE" id="PS00086">
    <property type="entry name" value="CYTOCHROME_P450"/>
    <property type="match status" value="1"/>
</dbReference>
<evidence type="ECO:0000256" key="6">
    <source>
        <dbReference type="ARBA" id="ARBA00022989"/>
    </source>
</evidence>
<keyword evidence="6" id="KW-1133">Transmembrane helix</keyword>
<dbReference type="PRINTS" id="PR00385">
    <property type="entry name" value="P450"/>
</dbReference>
<keyword evidence="14" id="KW-1185">Reference proteome</keyword>
<dbReference type="GO" id="GO:0004497">
    <property type="term" value="F:monooxygenase activity"/>
    <property type="evidence" value="ECO:0007669"/>
    <property type="project" value="UniProtKB-KW"/>
</dbReference>
<evidence type="ECO:0000256" key="2">
    <source>
        <dbReference type="ARBA" id="ARBA00010617"/>
    </source>
</evidence>
<dbReference type="Gene3D" id="1.10.630.10">
    <property type="entry name" value="Cytochrome P450"/>
    <property type="match status" value="1"/>
</dbReference>
<evidence type="ECO:0000256" key="5">
    <source>
        <dbReference type="ARBA" id="ARBA00022723"/>
    </source>
</evidence>
<accession>A0A9Q0JHC8</accession>
<dbReference type="InterPro" id="IPR036396">
    <property type="entry name" value="Cyt_P450_sf"/>
</dbReference>
<dbReference type="InterPro" id="IPR002401">
    <property type="entry name" value="Cyt_P450_E_grp-I"/>
</dbReference>
<dbReference type="PANTHER" id="PTHR24282">
    <property type="entry name" value="CYTOCHROME P450 FAMILY MEMBER"/>
    <property type="match status" value="1"/>
</dbReference>
<keyword evidence="9 12" id="KW-0503">Monooxygenase</keyword>
<evidence type="ECO:0000256" key="12">
    <source>
        <dbReference type="RuleBase" id="RU000461"/>
    </source>
</evidence>
<protein>
    <recommendedName>
        <fullName evidence="15">Cytochrome P450</fullName>
    </recommendedName>
</protein>
<keyword evidence="8 11" id="KW-0408">Iron</keyword>
<dbReference type="InterPro" id="IPR001128">
    <property type="entry name" value="Cyt_P450"/>
</dbReference>
<dbReference type="InterPro" id="IPR050665">
    <property type="entry name" value="Cytochrome_P450_Monooxygen"/>
</dbReference>
<reference evidence="13" key="2">
    <citation type="journal article" date="2023" name="Plants (Basel)">
        <title>Annotation of the Turnera subulata (Passifloraceae) Draft Genome Reveals the S-Locus Evolved after the Divergence of Turneroideae from Passifloroideae in a Stepwise Manner.</title>
        <authorList>
            <person name="Henning P.M."/>
            <person name="Roalson E.H."/>
            <person name="Mir W."/>
            <person name="McCubbin A.G."/>
            <person name="Shore J.S."/>
        </authorList>
    </citation>
    <scope>NUCLEOTIDE SEQUENCE</scope>
    <source>
        <strain evidence="13">F60SS</strain>
    </source>
</reference>
<keyword evidence="7 12" id="KW-0560">Oxidoreductase</keyword>
<comment type="similarity">
    <text evidence="2 12">Belongs to the cytochrome P450 family.</text>
</comment>
<evidence type="ECO:0008006" key="15">
    <source>
        <dbReference type="Google" id="ProtNLM"/>
    </source>
</evidence>
<keyword evidence="3 11" id="KW-0349">Heme</keyword>
<evidence type="ECO:0000313" key="14">
    <source>
        <dbReference type="Proteomes" id="UP001141552"/>
    </source>
</evidence>
<dbReference type="InterPro" id="IPR017972">
    <property type="entry name" value="Cyt_P450_CS"/>
</dbReference>
<gene>
    <name evidence="13" type="ORF">Tsubulata_043259</name>
</gene>
<dbReference type="EMBL" id="JAKUCV010002966">
    <property type="protein sequence ID" value="KAJ4840750.1"/>
    <property type="molecule type" value="Genomic_DNA"/>
</dbReference>
<dbReference type="GO" id="GO:0020037">
    <property type="term" value="F:heme binding"/>
    <property type="evidence" value="ECO:0007669"/>
    <property type="project" value="InterPro"/>
</dbReference>
<reference evidence="13" key="1">
    <citation type="submission" date="2022-02" db="EMBL/GenBank/DDBJ databases">
        <authorList>
            <person name="Henning P.M."/>
            <person name="McCubbin A.G."/>
            <person name="Shore J.S."/>
        </authorList>
    </citation>
    <scope>NUCLEOTIDE SEQUENCE</scope>
    <source>
        <strain evidence="13">F60SS</strain>
        <tissue evidence="13">Leaves</tissue>
    </source>
</reference>
<evidence type="ECO:0000313" key="13">
    <source>
        <dbReference type="EMBL" id="KAJ4840750.1"/>
    </source>
</evidence>
<evidence type="ECO:0000256" key="1">
    <source>
        <dbReference type="ARBA" id="ARBA00004167"/>
    </source>
</evidence>
<proteinExistence type="inferred from homology"/>